<feature type="coiled-coil region" evidence="6">
    <location>
        <begin position="1512"/>
        <end position="1604"/>
    </location>
</feature>
<dbReference type="OrthoDB" id="6113519at2759"/>
<dbReference type="PANTHER" id="PTHR37739:SF8">
    <property type="entry name" value="KINESIN-LIKE PROTEIN KIN-12D"/>
    <property type="match status" value="1"/>
</dbReference>
<feature type="coiled-coil region" evidence="6">
    <location>
        <begin position="1268"/>
        <end position="1302"/>
    </location>
</feature>
<evidence type="ECO:0000256" key="6">
    <source>
        <dbReference type="SAM" id="Coils"/>
    </source>
</evidence>
<evidence type="ECO:0000256" key="4">
    <source>
        <dbReference type="ARBA" id="ARBA00023054"/>
    </source>
</evidence>
<feature type="coiled-coil region" evidence="6">
    <location>
        <begin position="281"/>
        <end position="308"/>
    </location>
</feature>
<dbReference type="GO" id="GO:0005524">
    <property type="term" value="F:ATP binding"/>
    <property type="evidence" value="ECO:0007669"/>
    <property type="project" value="UniProtKB-KW"/>
</dbReference>
<evidence type="ECO:0000256" key="3">
    <source>
        <dbReference type="ARBA" id="ARBA00022840"/>
    </source>
</evidence>
<feature type="coiled-coil region" evidence="6">
    <location>
        <begin position="1208"/>
        <end position="1242"/>
    </location>
</feature>
<keyword evidence="3" id="KW-0067">ATP-binding</keyword>
<reference evidence="8" key="1">
    <citation type="submission" date="2021-01" db="EMBL/GenBank/DDBJ databases">
        <authorList>
            <person name="Li R."/>
            <person name="Bekaert M."/>
        </authorList>
    </citation>
    <scope>NUCLEOTIDE SEQUENCE</scope>
    <source>
        <strain evidence="8">Farmed</strain>
    </source>
</reference>
<evidence type="ECO:0000256" key="2">
    <source>
        <dbReference type="ARBA" id="ARBA00022741"/>
    </source>
</evidence>
<gene>
    <name evidence="8" type="ORF">SPHA_21973</name>
</gene>
<name>A0A812BKB2_ACAPH</name>
<sequence>MHINQKAGDHFEYPDVENENEAGSKRRLNFKERGKIYPNIFLFEFVSVILKSDFIMDPSKRDTLIQWINAINPLETIESLQELRDGEQLISLLSTITSNSYSNLLTRKERFEVVQKFIEDSYNYDFSGQVNFDRDNELDFAKVLVLVLSVGVQGEHQEQLMTPALSLDQRSQVEIMNILKEIVSDCPNKLNLDNLLACRSEDTFDSTDVSCHFSPEKTHSEEQAHPASIPSKAELQNRSTSTSSLTEIMSPFQRINVGFSPASTTPLHSLITSTGFSSRIIQRERNLRRKAENEIEEKNKLLKKLTSDLNTERHLRSDIELEIQEKIKTINSKSFKEHFPLGLFLFNLDDKIHDLMTQNRTLKQLQDKLDELNMLKEEYEQMVTETEKSKSYVEELKDLRLQNSSLKKEVNELYEEINSLKEMKIQFKILQLDCNKYIDELQKEEKKCASLQTSLDLKQKAVDDAVNSKNFTEDNLTKMKEMYEDMKRQYEELLAFQSVNEPSGERMTVITDQLMDELKKELDDLKNTWITPSTHEELKIKLANIVTERDSFESKSLKLCEEVLQVQSDNDLLKKKNEDFEIELEKCQRHLQDSQRNIEKLTANLEAFNTRETQWHQTEMKYKTELQQLQTKLGQMQMELSCVSTELKLANAQLESDFKSSELRRQTLVQSVSELRNEKKVLEQNYEADKVAVEEKAKGLKSQLETLKMEFASREQELSAQNESVAMERQELEQQLETERRLRDNMERNLTSQHEEVENELNETICQLKEDLKAAEEDTQRLRSQLREKIDEYDGQVESLTNFKFELQAKVNKLESQASLDKQERFKLQAEVKNSGEQVEELMQNIGKLTERLNKSIAEKKDCQEKLQDVEKKLELAFEESQHWMTKNSSDKKTFEVKIMALEKEQAKFAESNRCAMEELSDELRSSLDENCKLKSQLQKQTDLLTDTRAELEVKVQYVEGVQEQLSQLQKLHHDLQQQNCLLNNNLVMTQSQLACKESEVTDLERKIDELSDEKICLVESHEKELGATRQALSQEIVNLNEQIESSKSTLLGFVEQVVKVANPKFSTDNLNSSLYLGELVESVGKDIFHTVEDQSKRLTDAEERCTSQETQLSQLQENLQVKLQEGEMLKEDLKEMRAHSEQLQALKDKQQQQLEENDALIKNLEEAKASLDSQILSERESFQARLDEASTECNTTRQSLEEKTSCIVEMKQQLDKNDTLIKSLEETKANLDSQILSERESFQAKLDDTSIECNTTRQLVEEKTAYIVELKEQLDKNDALIKSLEETKARLDSQILSERESFQARLDDASTECNTTRQLVEEKTAYIAELKEQSIMLDNELKSVHQEVGQLEAARNELQQRKKETEDELAEKCLQLEVAAQKTSEMTVLLTDKDSLIESQSEIQNRLEESLASLNQKVAANDLEINVLNSDLAQKDLLIKEKNSELEELSETLEQNKRQLLELVEEHETAITALQQEVMLDYEAKLDAVVADYENNICENYVGQSTVNCLEEKHKIEIEELRVTLEQERKDVLSELREDHEASINALKHQFATQLSTEYIKLEDAQEQNQKHFLEVEQLQKAVKEYQTKMDSREQEYKESLERVVLEYKEKIANDFVPSSVFDEQKEQHLTEITRVQNELTADHEKKVQLLTEEHAVSLKQLMCSYEENLINEYVPRQTVEEEKENLVLETRKNLEVEMQEKTAALQQEHEALLARNEQQFQEMLTENYIEKSALAEKEKELSQQRAEFDLIVATSENVKEQHEASVKSYELRVSELEEKLGQQEMHIGCLEEQVVNEKFDGERQTNEVKRALEGQLTEMKKLVDIAQQDLATAVDIHKAESDQLRAQISLLEKSNQDEATRLTENYQRDFEQMKQEYQAKIVELDATYKAELNQQKECHLQEMCVSHAKYEEIQQNLVSTQSKAEEAVSLKEQELKEILADTEKQLNTEKSLIEKKLTDVESEFTEFKANHKLVLESNEEKIANLNSCISKLREEYRMNQSKCDLIERQLREREQKLIMDNMKTLSKAEEMNKSLSNQLQVAQKEVSLAQKKKEATQKEVDSLTNDLKLVKQMKQKAVNELQEYKIHCLELKENFSSEKSQLEKNIQEIKEQNLESHAEIENLNKLIKHYKTREEIKFSKFMEQRELDKKSIEKLTSKISALEQEKKSMTDYLKKEEEKFKAFDKENRTLHRKVSDLTEQLEKAGNALFDSNNHDFDLPNDSLDSPDIKEITRRTYELRSKSGIWNRMKVEDYNISPVSCQSRGSISSYKSVASNVSSTSKTPIPPGCGQIFSCEDEPTTFDWGRITEIRRRNTMVPAHLRSTYPAELQNIPNSINEEMTKPSAPGSGKRKRKSPVSKTQAKEIKDRPATPGRLRRLRIRTNLNNENSPQSDKKRLRTLPTPQKKPEYTGRPSMAFEISNTPKLSKRRQKGRSTIFQMSEPKREPLKPRNCHQTNL</sequence>
<feature type="coiled-coil region" evidence="6">
    <location>
        <begin position="1092"/>
        <end position="1182"/>
    </location>
</feature>
<evidence type="ECO:0000313" key="8">
    <source>
        <dbReference type="EMBL" id="CAE1239787.1"/>
    </source>
</evidence>
<dbReference type="EMBL" id="CAHIKZ030000810">
    <property type="protein sequence ID" value="CAE1239787.1"/>
    <property type="molecule type" value="Genomic_DNA"/>
</dbReference>
<keyword evidence="5" id="KW-0505">Motor protein</keyword>
<feature type="compositionally biased region" description="Basic and acidic residues" evidence="7">
    <location>
        <begin position="214"/>
        <end position="224"/>
    </location>
</feature>
<evidence type="ECO:0000256" key="1">
    <source>
        <dbReference type="ARBA" id="ARBA00022701"/>
    </source>
</evidence>
<feature type="coiled-coil region" evidence="6">
    <location>
        <begin position="825"/>
        <end position="880"/>
    </location>
</feature>
<keyword evidence="2" id="KW-0547">Nucleotide-binding</keyword>
<feature type="coiled-coil region" evidence="6">
    <location>
        <begin position="935"/>
        <end position="1050"/>
    </location>
</feature>
<evidence type="ECO:0000256" key="5">
    <source>
        <dbReference type="ARBA" id="ARBA00023175"/>
    </source>
</evidence>
<feature type="region of interest" description="Disordered" evidence="7">
    <location>
        <begin position="209"/>
        <end position="242"/>
    </location>
</feature>
<protein>
    <submittedName>
        <fullName evidence="8">GOLGB1</fullName>
    </submittedName>
</protein>
<feature type="coiled-coil region" evidence="6">
    <location>
        <begin position="570"/>
        <end position="796"/>
    </location>
</feature>
<keyword evidence="4 6" id="KW-0175">Coiled coil</keyword>
<feature type="coiled-coil region" evidence="6">
    <location>
        <begin position="2027"/>
        <end position="2209"/>
    </location>
</feature>
<evidence type="ECO:0000256" key="7">
    <source>
        <dbReference type="SAM" id="MobiDB-lite"/>
    </source>
</evidence>
<evidence type="ECO:0000313" key="9">
    <source>
        <dbReference type="Proteomes" id="UP000597762"/>
    </source>
</evidence>
<feature type="region of interest" description="Disordered" evidence="7">
    <location>
        <begin position="2332"/>
        <end position="2458"/>
    </location>
</feature>
<feature type="coiled-coil region" evidence="6">
    <location>
        <begin position="1761"/>
        <end position="1896"/>
    </location>
</feature>
<feature type="coiled-coil region" evidence="6">
    <location>
        <begin position="1934"/>
        <end position="1997"/>
    </location>
</feature>
<comment type="caution">
    <text evidence="8">The sequence shown here is derived from an EMBL/GenBank/DDBJ whole genome shotgun (WGS) entry which is preliminary data.</text>
</comment>
<feature type="coiled-coil region" evidence="6">
    <location>
        <begin position="1328"/>
        <end position="1478"/>
    </location>
</feature>
<accession>A0A812BKB2</accession>
<feature type="coiled-coil region" evidence="6">
    <location>
        <begin position="355"/>
        <end position="489"/>
    </location>
</feature>
<organism evidence="8 9">
    <name type="scientific">Acanthosepion pharaonis</name>
    <name type="common">Pharaoh cuttlefish</name>
    <name type="synonym">Sepia pharaonis</name>
    <dbReference type="NCBI Taxonomy" id="158019"/>
    <lineage>
        <taxon>Eukaryota</taxon>
        <taxon>Metazoa</taxon>
        <taxon>Spiralia</taxon>
        <taxon>Lophotrochozoa</taxon>
        <taxon>Mollusca</taxon>
        <taxon>Cephalopoda</taxon>
        <taxon>Coleoidea</taxon>
        <taxon>Decapodiformes</taxon>
        <taxon>Sepiida</taxon>
        <taxon>Sepiina</taxon>
        <taxon>Sepiidae</taxon>
        <taxon>Acanthosepion</taxon>
    </lineage>
</organism>
<keyword evidence="9" id="KW-1185">Reference proteome</keyword>
<dbReference type="Proteomes" id="UP000597762">
    <property type="component" value="Unassembled WGS sequence"/>
</dbReference>
<dbReference type="PANTHER" id="PTHR37739">
    <property type="entry name" value="KINESIN-LIKE PROTEIN KIN-12D"/>
    <property type="match status" value="1"/>
</dbReference>
<keyword evidence="1" id="KW-0493">Microtubule</keyword>
<dbReference type="GO" id="GO:0005874">
    <property type="term" value="C:microtubule"/>
    <property type="evidence" value="ECO:0007669"/>
    <property type="project" value="UniProtKB-KW"/>
</dbReference>
<proteinExistence type="predicted"/>
<dbReference type="InterPro" id="IPR044986">
    <property type="entry name" value="KIF15/KIN-12"/>
</dbReference>
<dbReference type="SUPFAM" id="SSF116907">
    <property type="entry name" value="Hook domain"/>
    <property type="match status" value="1"/>
</dbReference>